<gene>
    <name evidence="2" type="ORF">CFP56_023043</name>
</gene>
<evidence type="ECO:0000256" key="1">
    <source>
        <dbReference type="SAM" id="MobiDB-lite"/>
    </source>
</evidence>
<dbReference type="Proteomes" id="UP000237347">
    <property type="component" value="Unassembled WGS sequence"/>
</dbReference>
<name>A0AAW0KAU1_QUESU</name>
<dbReference type="EMBL" id="PKMF04000363">
    <property type="protein sequence ID" value="KAK7835840.1"/>
    <property type="molecule type" value="Genomic_DNA"/>
</dbReference>
<organism evidence="2 3">
    <name type="scientific">Quercus suber</name>
    <name type="common">Cork oak</name>
    <dbReference type="NCBI Taxonomy" id="58331"/>
    <lineage>
        <taxon>Eukaryota</taxon>
        <taxon>Viridiplantae</taxon>
        <taxon>Streptophyta</taxon>
        <taxon>Embryophyta</taxon>
        <taxon>Tracheophyta</taxon>
        <taxon>Spermatophyta</taxon>
        <taxon>Magnoliopsida</taxon>
        <taxon>eudicotyledons</taxon>
        <taxon>Gunneridae</taxon>
        <taxon>Pentapetalae</taxon>
        <taxon>rosids</taxon>
        <taxon>fabids</taxon>
        <taxon>Fagales</taxon>
        <taxon>Fagaceae</taxon>
        <taxon>Quercus</taxon>
    </lineage>
</organism>
<accession>A0AAW0KAU1</accession>
<feature type="region of interest" description="Disordered" evidence="1">
    <location>
        <begin position="1"/>
        <end position="55"/>
    </location>
</feature>
<keyword evidence="3" id="KW-1185">Reference proteome</keyword>
<protein>
    <submittedName>
        <fullName evidence="2">Uncharacterized protein</fullName>
    </submittedName>
</protein>
<reference evidence="2 3" key="1">
    <citation type="journal article" date="2018" name="Sci. Data">
        <title>The draft genome sequence of cork oak.</title>
        <authorList>
            <person name="Ramos A.M."/>
            <person name="Usie A."/>
            <person name="Barbosa P."/>
            <person name="Barros P.M."/>
            <person name="Capote T."/>
            <person name="Chaves I."/>
            <person name="Simoes F."/>
            <person name="Abreu I."/>
            <person name="Carrasquinho I."/>
            <person name="Faro C."/>
            <person name="Guimaraes J.B."/>
            <person name="Mendonca D."/>
            <person name="Nobrega F."/>
            <person name="Rodrigues L."/>
            <person name="Saibo N.J.M."/>
            <person name="Varela M.C."/>
            <person name="Egas C."/>
            <person name="Matos J."/>
            <person name="Miguel C.M."/>
            <person name="Oliveira M.M."/>
            <person name="Ricardo C.P."/>
            <person name="Goncalves S."/>
        </authorList>
    </citation>
    <scope>NUCLEOTIDE SEQUENCE [LARGE SCALE GENOMIC DNA]</scope>
    <source>
        <strain evidence="3">cv. HL8</strain>
    </source>
</reference>
<evidence type="ECO:0000313" key="2">
    <source>
        <dbReference type="EMBL" id="KAK7835840.1"/>
    </source>
</evidence>
<evidence type="ECO:0000313" key="3">
    <source>
        <dbReference type="Proteomes" id="UP000237347"/>
    </source>
</evidence>
<sequence>MSEGPKLYTNKPKMSQLKQFREHQQKPNEFSSPSASASSAMETQSSAPPPQPPPKESLAWRYKFLWPMLLAVDVAVGSPFPFLIP</sequence>
<feature type="compositionally biased region" description="Low complexity" evidence="1">
    <location>
        <begin position="31"/>
        <end position="40"/>
    </location>
</feature>
<dbReference type="AlphaFoldDB" id="A0AAW0KAU1"/>
<comment type="caution">
    <text evidence="2">The sequence shown here is derived from an EMBL/GenBank/DDBJ whole genome shotgun (WGS) entry which is preliminary data.</text>
</comment>
<dbReference type="PANTHER" id="PTHR34364">
    <property type="entry name" value="WAS/WASL-INTERACTING FAMILY PROTEIN"/>
    <property type="match status" value="1"/>
</dbReference>
<dbReference type="PANTHER" id="PTHR34364:SF1">
    <property type="entry name" value="WAS_WASL-INTERACTING FAMILY PROTEIN"/>
    <property type="match status" value="1"/>
</dbReference>
<proteinExistence type="predicted"/>